<evidence type="ECO:0000259" key="3">
    <source>
        <dbReference type="Pfam" id="PF00501"/>
    </source>
</evidence>
<feature type="domain" description="AMP-dependent synthetase/ligase" evidence="3">
    <location>
        <begin position="8"/>
        <end position="363"/>
    </location>
</feature>
<evidence type="ECO:0000313" key="5">
    <source>
        <dbReference type="EMBL" id="QQT01093.1"/>
    </source>
</evidence>
<dbReference type="SUPFAM" id="SSF56801">
    <property type="entry name" value="Acetyl-CoA synthetase-like"/>
    <property type="match status" value="1"/>
</dbReference>
<feature type="domain" description="AMP-binding enzyme C-terminal" evidence="4">
    <location>
        <begin position="413"/>
        <end position="486"/>
    </location>
</feature>
<dbReference type="CDD" id="cd05936">
    <property type="entry name" value="FC-FACS_FadD_like"/>
    <property type="match status" value="1"/>
</dbReference>
<sequence>MNIIELLQSTVERYPEIPALVFRDQEISYQELGKRVRKAASGLKALGVTLDTKVGLMMSNKPEYIITYFAILANGGTVVPLNPLFKEAEVAYILNDSDSEYLVLEEMSLSVIQRVKNELTSVKEIICFGDSDEHSWASLLTYPEMENFVPRYGSETAQIIYTSGTTGFPKGAMITHANLNWMAIAAAVTNSVKPGDRILCVLPLFHAYAKLQGGLANIAHGGTIYIEERFEPVSILDKLAKNKINIFLGVPTMYTMFIHSPNIKDLDFSALRIAGSGGASLPAEVIDKVKQLMGVDISEGYGLTESTVMLCASPREGVKKVGSTGVPLAGVSLKIVDPEGNTVGPKEVGEIIFRGPNLMKGYYKQPQETENAIRDGWMHTGDLAYADEDGYIFIVDRMKDMIIRGGFNVYPREVEEVLYTHPNVIECAIIGRPDPVFGEKIAAYVVTKTEQEEEELREYCKQKLVHYKTPDYIIFIKEIPKSGTGKMLKTALKKLDKETINL</sequence>
<dbReference type="FunFam" id="3.30.300.30:FF:000008">
    <property type="entry name" value="2,3-dihydroxybenzoate-AMP ligase"/>
    <property type="match status" value="1"/>
</dbReference>
<dbReference type="PROSITE" id="PS00455">
    <property type="entry name" value="AMP_BINDING"/>
    <property type="match status" value="1"/>
</dbReference>
<dbReference type="GO" id="GO:0016878">
    <property type="term" value="F:acid-thiol ligase activity"/>
    <property type="evidence" value="ECO:0007669"/>
    <property type="project" value="UniProtKB-ARBA"/>
</dbReference>
<reference evidence="5 6" key="1">
    <citation type="submission" date="2021-01" db="EMBL/GenBank/DDBJ databases">
        <title>FDA dAtabase for Regulatory Grade micrObial Sequences (FDA-ARGOS): Supporting development and validation of Infectious Disease Dx tests.</title>
        <authorList>
            <person name="Nelson B."/>
            <person name="Plummer A."/>
            <person name="Tallon L."/>
            <person name="Sadzewicz L."/>
            <person name="Zhao X."/>
            <person name="Boylan J."/>
            <person name="Ott S."/>
            <person name="Bowen H."/>
            <person name="Vavikolanu K."/>
            <person name="Mehta A."/>
            <person name="Aluvathingal J."/>
            <person name="Nadendla S."/>
            <person name="Myers T."/>
            <person name="Yan Y."/>
            <person name="Sichtig H."/>
        </authorList>
    </citation>
    <scope>NUCLEOTIDE SEQUENCE [LARGE SCALE GENOMIC DNA]</scope>
    <source>
        <strain evidence="5 6">FDAARGOS_1161</strain>
    </source>
</reference>
<dbReference type="Pfam" id="PF13193">
    <property type="entry name" value="AMP-binding_C"/>
    <property type="match status" value="1"/>
</dbReference>
<gene>
    <name evidence="5" type="ORF">I6J18_04100</name>
</gene>
<dbReference type="AlphaFoldDB" id="A0A974S149"/>
<dbReference type="InterPro" id="IPR000873">
    <property type="entry name" value="AMP-dep_synth/lig_dom"/>
</dbReference>
<dbReference type="PANTHER" id="PTHR43767:SF1">
    <property type="entry name" value="NONRIBOSOMAL PEPTIDE SYNTHASE PES1 (EUROFUNG)-RELATED"/>
    <property type="match status" value="1"/>
</dbReference>
<keyword evidence="2 5" id="KW-0436">Ligase</keyword>
<keyword evidence="6" id="KW-1185">Reference proteome</keyword>
<proteinExistence type="inferred from homology"/>
<dbReference type="InterPro" id="IPR042099">
    <property type="entry name" value="ANL_N_sf"/>
</dbReference>
<name>A0A974S149_PERPY</name>
<dbReference type="InterPro" id="IPR020845">
    <property type="entry name" value="AMP-binding_CS"/>
</dbReference>
<dbReference type="InterPro" id="IPR050237">
    <property type="entry name" value="ATP-dep_AMP-bd_enzyme"/>
</dbReference>
<dbReference type="Gene3D" id="3.40.50.12780">
    <property type="entry name" value="N-terminal domain of ligase-like"/>
    <property type="match status" value="1"/>
</dbReference>
<dbReference type="PANTHER" id="PTHR43767">
    <property type="entry name" value="LONG-CHAIN-FATTY-ACID--COA LIGASE"/>
    <property type="match status" value="1"/>
</dbReference>
<dbReference type="Proteomes" id="UP000595254">
    <property type="component" value="Chromosome"/>
</dbReference>
<evidence type="ECO:0000313" key="6">
    <source>
        <dbReference type="Proteomes" id="UP000595254"/>
    </source>
</evidence>
<dbReference type="KEGG" id="ppsr:I6J18_04100"/>
<accession>A0A974S149</accession>
<comment type="similarity">
    <text evidence="1">Belongs to the ATP-dependent AMP-binding enzyme family.</text>
</comment>
<dbReference type="Pfam" id="PF00501">
    <property type="entry name" value="AMP-binding"/>
    <property type="match status" value="1"/>
</dbReference>
<dbReference type="RefSeq" id="WP_040375591.1">
    <property type="nucleotide sequence ID" value="NZ_CP068053.1"/>
</dbReference>
<evidence type="ECO:0000256" key="1">
    <source>
        <dbReference type="ARBA" id="ARBA00006432"/>
    </source>
</evidence>
<dbReference type="Gene3D" id="3.30.300.30">
    <property type="match status" value="1"/>
</dbReference>
<evidence type="ECO:0000256" key="2">
    <source>
        <dbReference type="ARBA" id="ARBA00022598"/>
    </source>
</evidence>
<evidence type="ECO:0000259" key="4">
    <source>
        <dbReference type="Pfam" id="PF13193"/>
    </source>
</evidence>
<protein>
    <submittedName>
        <fullName evidence="5">Long-chain fatty acid--CoA ligase</fullName>
    </submittedName>
</protein>
<dbReference type="InterPro" id="IPR025110">
    <property type="entry name" value="AMP-bd_C"/>
</dbReference>
<dbReference type="NCBIfam" id="NF004837">
    <property type="entry name" value="PRK06187.1"/>
    <property type="match status" value="1"/>
</dbReference>
<organism evidence="5 6">
    <name type="scientific">Peribacillus psychrosaccharolyticus</name>
    <name type="common">Bacillus psychrosaccharolyticus</name>
    <dbReference type="NCBI Taxonomy" id="1407"/>
    <lineage>
        <taxon>Bacteria</taxon>
        <taxon>Bacillati</taxon>
        <taxon>Bacillota</taxon>
        <taxon>Bacilli</taxon>
        <taxon>Bacillales</taxon>
        <taxon>Bacillaceae</taxon>
        <taxon>Peribacillus</taxon>
    </lineage>
</organism>
<dbReference type="EMBL" id="CP068053">
    <property type="protein sequence ID" value="QQT01093.1"/>
    <property type="molecule type" value="Genomic_DNA"/>
</dbReference>
<dbReference type="InterPro" id="IPR045851">
    <property type="entry name" value="AMP-bd_C_sf"/>
</dbReference>